<keyword evidence="2" id="KW-1185">Reference proteome</keyword>
<sequence length="448" mass="51237">MTDSQGGYMEDQYNLPHEEQDLEGIQAHMTGSEELLAALDGVPTEEVRDELVLLHLSLGLAYQVLFTNPLSAHRNDSSLQKSIHHLETTRGLSGSNWNNFNLARVLIKSHFLRALYSKDPDDIRSSIRYATSIQPHVKEYMPNEERHLDYTSALLRSYYDLLRTGYATAGDREQLFQFLSETFVPSSHTAASMSLPSSSMNKSSDNSASHLLYMTTIVQATQERLQLSTRHAQQLFGEQSRFPLPACGSNVEHCSHDRGYDEHQFAHYWCLFFRALLLKLNFMELSGEWDLLEEAIKTFAEGARDSPLGHPAHNHFLEQGFDSARIWWSSKPTNTLGDDKATITAVRSFLRVSDHYRAMFPCEDHMDLTQWPDIIHTEYSLKFMQPKYGLMQYELMNESYHIMLDQTPEGFDIPYDALTLDTTYFHGLGRFGGIPMEIRSLHSISFAS</sequence>
<evidence type="ECO:0000313" key="1">
    <source>
        <dbReference type="EMBL" id="KAK7679019.1"/>
    </source>
</evidence>
<accession>A0AAW0FHM2</accession>
<evidence type="ECO:0000313" key="2">
    <source>
        <dbReference type="Proteomes" id="UP001385951"/>
    </source>
</evidence>
<dbReference type="Proteomes" id="UP001385951">
    <property type="component" value="Unassembled WGS sequence"/>
</dbReference>
<reference evidence="1 2" key="1">
    <citation type="submission" date="2022-09" db="EMBL/GenBank/DDBJ databases">
        <authorList>
            <person name="Palmer J.M."/>
        </authorList>
    </citation>
    <scope>NUCLEOTIDE SEQUENCE [LARGE SCALE GENOMIC DNA]</scope>
    <source>
        <strain evidence="1 2">DSM 7382</strain>
    </source>
</reference>
<dbReference type="AlphaFoldDB" id="A0AAW0FHM2"/>
<protein>
    <submittedName>
        <fullName evidence="1">Uncharacterized protein</fullName>
    </submittedName>
</protein>
<dbReference type="EMBL" id="JASBNA010000064">
    <property type="protein sequence ID" value="KAK7679019.1"/>
    <property type="molecule type" value="Genomic_DNA"/>
</dbReference>
<gene>
    <name evidence="1" type="ORF">QCA50_017963</name>
</gene>
<comment type="caution">
    <text evidence="1">The sequence shown here is derived from an EMBL/GenBank/DDBJ whole genome shotgun (WGS) entry which is preliminary data.</text>
</comment>
<name>A0AAW0FHM2_9APHY</name>
<proteinExistence type="predicted"/>
<organism evidence="1 2">
    <name type="scientific">Cerrena zonata</name>
    <dbReference type="NCBI Taxonomy" id="2478898"/>
    <lineage>
        <taxon>Eukaryota</taxon>
        <taxon>Fungi</taxon>
        <taxon>Dikarya</taxon>
        <taxon>Basidiomycota</taxon>
        <taxon>Agaricomycotina</taxon>
        <taxon>Agaricomycetes</taxon>
        <taxon>Polyporales</taxon>
        <taxon>Cerrenaceae</taxon>
        <taxon>Cerrena</taxon>
    </lineage>
</organism>